<dbReference type="Proteomes" id="UP000263517">
    <property type="component" value="Unassembled WGS sequence"/>
</dbReference>
<reference evidence="1 2" key="1">
    <citation type="journal article" date="2018" name="Nat. Biotechnol.">
        <title>A standardized bacterial taxonomy based on genome phylogeny substantially revises the tree of life.</title>
        <authorList>
            <person name="Parks D.H."/>
            <person name="Chuvochina M."/>
            <person name="Waite D.W."/>
            <person name="Rinke C."/>
            <person name="Skarshewski A."/>
            <person name="Chaumeil P.A."/>
            <person name="Hugenholtz P."/>
        </authorList>
    </citation>
    <scope>NUCLEOTIDE SEQUENCE [LARGE SCALE GENOMIC DNA]</scope>
    <source>
        <strain evidence="1">UBA11978</strain>
    </source>
</reference>
<accession>A0A350P8L4</accession>
<name>A0A350P8L4_9ALTE</name>
<protein>
    <submittedName>
        <fullName evidence="1">Uncharacterized protein</fullName>
    </submittedName>
</protein>
<dbReference type="AlphaFoldDB" id="A0A350P8L4"/>
<evidence type="ECO:0000313" key="1">
    <source>
        <dbReference type="EMBL" id="HAW77631.1"/>
    </source>
</evidence>
<proteinExistence type="predicted"/>
<comment type="caution">
    <text evidence="1">The sequence shown here is derived from an EMBL/GenBank/DDBJ whole genome shotgun (WGS) entry which is preliminary data.</text>
</comment>
<organism evidence="1 2">
    <name type="scientific">Alteromonas australica</name>
    <dbReference type="NCBI Taxonomy" id="589873"/>
    <lineage>
        <taxon>Bacteria</taxon>
        <taxon>Pseudomonadati</taxon>
        <taxon>Pseudomonadota</taxon>
        <taxon>Gammaproteobacteria</taxon>
        <taxon>Alteromonadales</taxon>
        <taxon>Alteromonadaceae</taxon>
        <taxon>Alteromonas/Salinimonas group</taxon>
        <taxon>Alteromonas</taxon>
    </lineage>
</organism>
<dbReference type="EMBL" id="DNAN01000630">
    <property type="protein sequence ID" value="HAW77631.1"/>
    <property type="molecule type" value="Genomic_DNA"/>
</dbReference>
<evidence type="ECO:0000313" key="2">
    <source>
        <dbReference type="Proteomes" id="UP000263517"/>
    </source>
</evidence>
<sequence>MMSKMGRHVHSLYEDQLSRGEYMEIEIQRGIPRPTERIKLPDYPLQDMTTDPEEAFNTKILATDKKQVSAMRRKITRWGNRQDPVRKFSIQAAKNDPGNPHSELTMWVWRIS</sequence>
<gene>
    <name evidence="1" type="ORF">DCW74_18090</name>
</gene>